<dbReference type="Proteomes" id="UP000672602">
    <property type="component" value="Unassembled WGS sequence"/>
</dbReference>
<evidence type="ECO:0000313" key="2">
    <source>
        <dbReference type="EMBL" id="MBP5857414.1"/>
    </source>
</evidence>
<dbReference type="EMBL" id="JAGMWN010000004">
    <property type="protein sequence ID" value="MBP5857414.1"/>
    <property type="molecule type" value="Genomic_DNA"/>
</dbReference>
<feature type="transmembrane region" description="Helical" evidence="1">
    <location>
        <begin position="35"/>
        <end position="52"/>
    </location>
</feature>
<sequence>MGKDSSSKGNDTVGGLAVIAGIICAIAGYGKGGWGGALVAGAMGSGAVYLVFKFIGLLWTWLVVSAVLLLMLAILVSRWEALSGLFQ</sequence>
<keyword evidence="1" id="KW-0472">Membrane</keyword>
<dbReference type="RefSeq" id="WP_210681997.1">
    <property type="nucleotide sequence ID" value="NZ_JAGMWN010000004.1"/>
</dbReference>
<keyword evidence="1" id="KW-1133">Transmembrane helix</keyword>
<evidence type="ECO:0000256" key="1">
    <source>
        <dbReference type="SAM" id="Phobius"/>
    </source>
</evidence>
<gene>
    <name evidence="2" type="ORF">KAJ83_10380</name>
</gene>
<feature type="transmembrane region" description="Helical" evidence="1">
    <location>
        <begin position="59"/>
        <end position="79"/>
    </location>
</feature>
<keyword evidence="3" id="KW-1185">Reference proteome</keyword>
<evidence type="ECO:0000313" key="3">
    <source>
        <dbReference type="Proteomes" id="UP000672602"/>
    </source>
</evidence>
<organism evidence="2 3">
    <name type="scientific">Marivibrio halodurans</name>
    <dbReference type="NCBI Taxonomy" id="2039722"/>
    <lineage>
        <taxon>Bacteria</taxon>
        <taxon>Pseudomonadati</taxon>
        <taxon>Pseudomonadota</taxon>
        <taxon>Alphaproteobacteria</taxon>
        <taxon>Rhodospirillales</taxon>
        <taxon>Rhodospirillaceae</taxon>
        <taxon>Marivibrio</taxon>
    </lineage>
</organism>
<dbReference type="AlphaFoldDB" id="A0A8J7S2G7"/>
<keyword evidence="1" id="KW-0812">Transmembrane</keyword>
<proteinExistence type="predicted"/>
<feature type="transmembrane region" description="Helical" evidence="1">
    <location>
        <begin position="12"/>
        <end position="29"/>
    </location>
</feature>
<name>A0A8J7S2G7_9PROT</name>
<protein>
    <submittedName>
        <fullName evidence="2">Uncharacterized protein</fullName>
    </submittedName>
</protein>
<accession>A0A8J7S2G7</accession>
<comment type="caution">
    <text evidence="2">The sequence shown here is derived from an EMBL/GenBank/DDBJ whole genome shotgun (WGS) entry which is preliminary data.</text>
</comment>
<reference evidence="2" key="1">
    <citation type="submission" date="2021-04" db="EMBL/GenBank/DDBJ databases">
        <authorList>
            <person name="Zhang D.-C."/>
        </authorList>
    </citation>
    <scope>NUCLEOTIDE SEQUENCE</scope>
    <source>
        <strain evidence="2">CGMCC 1.15697</strain>
    </source>
</reference>